<evidence type="ECO:0000313" key="2">
    <source>
        <dbReference type="Proteomes" id="UP000231371"/>
    </source>
</evidence>
<evidence type="ECO:0008006" key="3">
    <source>
        <dbReference type="Google" id="ProtNLM"/>
    </source>
</evidence>
<name>A0A2H0KHU2_9BACT</name>
<dbReference type="SUPFAM" id="SSF48019">
    <property type="entry name" value="post-AAA+ oligomerization domain-like"/>
    <property type="match status" value="1"/>
</dbReference>
<dbReference type="Gene3D" id="1.20.272.10">
    <property type="match status" value="1"/>
</dbReference>
<dbReference type="GO" id="GO:0006260">
    <property type="term" value="P:DNA replication"/>
    <property type="evidence" value="ECO:0007669"/>
    <property type="project" value="InterPro"/>
</dbReference>
<dbReference type="EMBL" id="PCVI01000049">
    <property type="protein sequence ID" value="PIQ69954.1"/>
    <property type="molecule type" value="Genomic_DNA"/>
</dbReference>
<dbReference type="InterPro" id="IPR008921">
    <property type="entry name" value="DNA_pol3_clamp-load_cplx_C"/>
</dbReference>
<sequence length="81" mass="9333">EPHFIFSMIIRQFRLLILTIDGEADNLASWQKNKLAGQATKFGREKLIRVYRTLLEIDIKQKTSSSPFDLNSELDLLILGL</sequence>
<protein>
    <recommendedName>
        <fullName evidence="3">DNA polymerase III delta N-terminal domain-containing protein</fullName>
    </recommendedName>
</protein>
<proteinExistence type="predicted"/>
<dbReference type="GO" id="GO:0003677">
    <property type="term" value="F:DNA binding"/>
    <property type="evidence" value="ECO:0007669"/>
    <property type="project" value="InterPro"/>
</dbReference>
<accession>A0A2H0KHU2</accession>
<dbReference type="AlphaFoldDB" id="A0A2H0KHU2"/>
<dbReference type="Proteomes" id="UP000231371">
    <property type="component" value="Unassembled WGS sequence"/>
</dbReference>
<evidence type="ECO:0000313" key="1">
    <source>
        <dbReference type="EMBL" id="PIQ69954.1"/>
    </source>
</evidence>
<feature type="non-terminal residue" evidence="1">
    <location>
        <position position="1"/>
    </location>
</feature>
<organism evidence="1 2">
    <name type="scientific">Candidatus Shapirobacteria bacterium CG11_big_fil_rev_8_21_14_0_20_40_12</name>
    <dbReference type="NCBI Taxonomy" id="1974889"/>
    <lineage>
        <taxon>Bacteria</taxon>
        <taxon>Candidatus Shapironibacteriota</taxon>
    </lineage>
</organism>
<comment type="caution">
    <text evidence="1">The sequence shown here is derived from an EMBL/GenBank/DDBJ whole genome shotgun (WGS) entry which is preliminary data.</text>
</comment>
<gene>
    <name evidence="1" type="ORF">COV89_03010</name>
</gene>
<reference evidence="1 2" key="1">
    <citation type="submission" date="2017-09" db="EMBL/GenBank/DDBJ databases">
        <title>Depth-based differentiation of microbial function through sediment-hosted aquifers and enrichment of novel symbionts in the deep terrestrial subsurface.</title>
        <authorList>
            <person name="Probst A.J."/>
            <person name="Ladd B."/>
            <person name="Jarett J.K."/>
            <person name="Geller-Mcgrath D.E."/>
            <person name="Sieber C.M."/>
            <person name="Emerson J.B."/>
            <person name="Anantharaman K."/>
            <person name="Thomas B.C."/>
            <person name="Malmstrom R."/>
            <person name="Stieglmeier M."/>
            <person name="Klingl A."/>
            <person name="Woyke T."/>
            <person name="Ryan C.M."/>
            <person name="Banfield J.F."/>
        </authorList>
    </citation>
    <scope>NUCLEOTIDE SEQUENCE [LARGE SCALE GENOMIC DNA]</scope>
    <source>
        <strain evidence="1">CG11_big_fil_rev_8_21_14_0_20_40_12</strain>
    </source>
</reference>